<dbReference type="PANTHER" id="PTHR33710">
    <property type="entry name" value="BNAC02G09200D PROTEIN"/>
    <property type="match status" value="1"/>
</dbReference>
<dbReference type="Proteomes" id="UP001151760">
    <property type="component" value="Unassembled WGS sequence"/>
</dbReference>
<sequence length="338" mass="38697">MKDKILLWDYLLHVTQQWNGKVIIMGDFNKVRVKSDRFGSVFHAHGANLFNSFITNAGLIEVPLGGSTFTWCHKSATKMSKLDRFLISETSNYCPYITKPILGTLSFFYSDHNTPYLASETVLDYALYIQILSSLVGFRRRCVGVLGFGGFDKFVEDNWRGAPVVASNAMSGFVYKLKYLKVKIREWSKCNKRDTKSGKSSLQDELHVLDSVIDSGVISDDLVNKRSEVIHSLLDIDKRNATEMAQKAKIRWCIEGDENSSFFHGMLNKRRSQLSIRGILVDGVWLQDPSIVKKEFYLHFSKRFAKPDSYRAHLNMEYPITLSPEQQSDLELLVPRRN</sequence>
<name>A0ABQ5EQL0_9ASTR</name>
<evidence type="ECO:0000313" key="2">
    <source>
        <dbReference type="Proteomes" id="UP001151760"/>
    </source>
</evidence>
<organism evidence="1 2">
    <name type="scientific">Tanacetum coccineum</name>
    <dbReference type="NCBI Taxonomy" id="301880"/>
    <lineage>
        <taxon>Eukaryota</taxon>
        <taxon>Viridiplantae</taxon>
        <taxon>Streptophyta</taxon>
        <taxon>Embryophyta</taxon>
        <taxon>Tracheophyta</taxon>
        <taxon>Spermatophyta</taxon>
        <taxon>Magnoliopsida</taxon>
        <taxon>eudicotyledons</taxon>
        <taxon>Gunneridae</taxon>
        <taxon>Pentapetalae</taxon>
        <taxon>asterids</taxon>
        <taxon>campanulids</taxon>
        <taxon>Asterales</taxon>
        <taxon>Asteraceae</taxon>
        <taxon>Asteroideae</taxon>
        <taxon>Anthemideae</taxon>
        <taxon>Anthemidinae</taxon>
        <taxon>Tanacetum</taxon>
    </lineage>
</organism>
<dbReference type="PANTHER" id="PTHR33710:SF64">
    <property type="entry name" value="ENDONUCLEASE_EXONUCLEASE_PHOSPHATASE DOMAIN-CONTAINING PROTEIN"/>
    <property type="match status" value="1"/>
</dbReference>
<evidence type="ECO:0000313" key="1">
    <source>
        <dbReference type="EMBL" id="GJT53177.1"/>
    </source>
</evidence>
<dbReference type="Gene3D" id="3.60.10.10">
    <property type="entry name" value="Endonuclease/exonuclease/phosphatase"/>
    <property type="match status" value="1"/>
</dbReference>
<keyword evidence="2" id="KW-1185">Reference proteome</keyword>
<keyword evidence="1" id="KW-0695">RNA-directed DNA polymerase</keyword>
<keyword evidence="1" id="KW-0548">Nucleotidyltransferase</keyword>
<dbReference type="InterPro" id="IPR036691">
    <property type="entry name" value="Endo/exonu/phosph_ase_sf"/>
</dbReference>
<accession>A0ABQ5EQL0</accession>
<protein>
    <submittedName>
        <fullName evidence="1">RNA-directed DNA polymerase, eukaryota</fullName>
    </submittedName>
</protein>
<comment type="caution">
    <text evidence="1">The sequence shown here is derived from an EMBL/GenBank/DDBJ whole genome shotgun (WGS) entry which is preliminary data.</text>
</comment>
<reference evidence="1" key="1">
    <citation type="journal article" date="2022" name="Int. J. Mol. Sci.">
        <title>Draft Genome of Tanacetum Coccineum: Genomic Comparison of Closely Related Tanacetum-Family Plants.</title>
        <authorList>
            <person name="Yamashiro T."/>
            <person name="Shiraishi A."/>
            <person name="Nakayama K."/>
            <person name="Satake H."/>
        </authorList>
    </citation>
    <scope>NUCLEOTIDE SEQUENCE</scope>
</reference>
<keyword evidence="1" id="KW-0808">Transferase</keyword>
<dbReference type="GO" id="GO:0003964">
    <property type="term" value="F:RNA-directed DNA polymerase activity"/>
    <property type="evidence" value="ECO:0007669"/>
    <property type="project" value="UniProtKB-KW"/>
</dbReference>
<gene>
    <name evidence="1" type="ORF">Tco_0988231</name>
</gene>
<dbReference type="SUPFAM" id="SSF56219">
    <property type="entry name" value="DNase I-like"/>
    <property type="match status" value="1"/>
</dbReference>
<reference evidence="1" key="2">
    <citation type="submission" date="2022-01" db="EMBL/GenBank/DDBJ databases">
        <authorList>
            <person name="Yamashiro T."/>
            <person name="Shiraishi A."/>
            <person name="Satake H."/>
            <person name="Nakayama K."/>
        </authorList>
    </citation>
    <scope>NUCLEOTIDE SEQUENCE</scope>
</reference>
<proteinExistence type="predicted"/>
<dbReference type="EMBL" id="BQNB010016563">
    <property type="protein sequence ID" value="GJT53177.1"/>
    <property type="molecule type" value="Genomic_DNA"/>
</dbReference>